<dbReference type="Proteomes" id="UP001482620">
    <property type="component" value="Unassembled WGS sequence"/>
</dbReference>
<comment type="caution">
    <text evidence="1">The sequence shown here is derived from an EMBL/GenBank/DDBJ whole genome shotgun (WGS) entry which is preliminary data.</text>
</comment>
<dbReference type="EMBL" id="JAHRIQ010110436">
    <property type="protein sequence ID" value="MEQ2257396.1"/>
    <property type="molecule type" value="Genomic_DNA"/>
</dbReference>
<keyword evidence="2" id="KW-1185">Reference proteome</keyword>
<reference evidence="1 2" key="1">
    <citation type="submission" date="2021-06" db="EMBL/GenBank/DDBJ databases">
        <authorList>
            <person name="Palmer J.M."/>
        </authorList>
    </citation>
    <scope>NUCLEOTIDE SEQUENCE [LARGE SCALE GENOMIC DNA]</scope>
    <source>
        <strain evidence="2">if_2019</strain>
        <tissue evidence="1">Muscle</tissue>
    </source>
</reference>
<gene>
    <name evidence="1" type="ORF">ILYODFUR_034376</name>
</gene>
<name>A0ABV0VJL4_9TELE</name>
<organism evidence="1 2">
    <name type="scientific">Ilyodon furcidens</name>
    <name type="common">goldbreast splitfin</name>
    <dbReference type="NCBI Taxonomy" id="33524"/>
    <lineage>
        <taxon>Eukaryota</taxon>
        <taxon>Metazoa</taxon>
        <taxon>Chordata</taxon>
        <taxon>Craniata</taxon>
        <taxon>Vertebrata</taxon>
        <taxon>Euteleostomi</taxon>
        <taxon>Actinopterygii</taxon>
        <taxon>Neopterygii</taxon>
        <taxon>Teleostei</taxon>
        <taxon>Neoteleostei</taxon>
        <taxon>Acanthomorphata</taxon>
        <taxon>Ovalentaria</taxon>
        <taxon>Atherinomorphae</taxon>
        <taxon>Cyprinodontiformes</taxon>
        <taxon>Goodeidae</taxon>
        <taxon>Ilyodon</taxon>
    </lineage>
</organism>
<feature type="non-terminal residue" evidence="1">
    <location>
        <position position="1"/>
    </location>
</feature>
<evidence type="ECO:0000313" key="1">
    <source>
        <dbReference type="EMBL" id="MEQ2257396.1"/>
    </source>
</evidence>
<sequence>ILNLYFSQLNYQIAGFINAIHPFSGDKENLAAFRFYALNPIVDPWVFIICPCCIALSGDLQFN</sequence>
<protein>
    <submittedName>
        <fullName evidence="1">Uncharacterized protein</fullName>
    </submittedName>
</protein>
<evidence type="ECO:0000313" key="2">
    <source>
        <dbReference type="Proteomes" id="UP001482620"/>
    </source>
</evidence>
<proteinExistence type="predicted"/>
<accession>A0ABV0VJL4</accession>